<protein>
    <submittedName>
        <fullName evidence="1">Uncharacterized protein</fullName>
    </submittedName>
</protein>
<dbReference type="PANTHER" id="PTHR33332">
    <property type="entry name" value="REVERSE TRANSCRIPTASE DOMAIN-CONTAINING PROTEIN"/>
    <property type="match status" value="1"/>
</dbReference>
<evidence type="ECO:0000313" key="2">
    <source>
        <dbReference type="Proteomes" id="UP001249851"/>
    </source>
</evidence>
<organism evidence="1 2">
    <name type="scientific">Acropora cervicornis</name>
    <name type="common">Staghorn coral</name>
    <dbReference type="NCBI Taxonomy" id="6130"/>
    <lineage>
        <taxon>Eukaryota</taxon>
        <taxon>Metazoa</taxon>
        <taxon>Cnidaria</taxon>
        <taxon>Anthozoa</taxon>
        <taxon>Hexacorallia</taxon>
        <taxon>Scleractinia</taxon>
        <taxon>Astrocoeniina</taxon>
        <taxon>Acroporidae</taxon>
        <taxon>Acropora</taxon>
    </lineage>
</organism>
<gene>
    <name evidence="1" type="ORF">P5673_025936</name>
</gene>
<dbReference type="AlphaFoldDB" id="A0AAD9Q139"/>
<comment type="caution">
    <text evidence="1">The sequence shown here is derived from an EMBL/GenBank/DDBJ whole genome shotgun (WGS) entry which is preliminary data.</text>
</comment>
<proteinExistence type="predicted"/>
<feature type="non-terminal residue" evidence="1">
    <location>
        <position position="189"/>
    </location>
</feature>
<reference evidence="1" key="2">
    <citation type="journal article" date="2023" name="Science">
        <title>Genomic signatures of disease resistance in endangered staghorn corals.</title>
        <authorList>
            <person name="Vollmer S.V."/>
            <person name="Selwyn J.D."/>
            <person name="Despard B.A."/>
            <person name="Roesel C.L."/>
        </authorList>
    </citation>
    <scope>NUCLEOTIDE SEQUENCE</scope>
    <source>
        <strain evidence="1">K2</strain>
    </source>
</reference>
<keyword evidence="2" id="KW-1185">Reference proteome</keyword>
<accession>A0AAD9Q139</accession>
<dbReference type="PRINTS" id="PR01345">
    <property type="entry name" value="CERVTRCPTASE"/>
</dbReference>
<sequence length="189" mass="22125">MKCFRIIDNTNDAQQLQSDLSNLNDWSVDHFMKFNLKKCKHLAITRKKNTVDLAYSLNGSQIMSVTTEKDLGVHVSTKLSWNNHIDVIISKANKMLGMIKRTCTNECDQKTLIILYKSLVRSQLEYASQVWSPYTKEKITALERVQRRATKFILKAALCYPERLVKLRLLPLEYRREILDLCFFFKCLK</sequence>
<evidence type="ECO:0000313" key="1">
    <source>
        <dbReference type="EMBL" id="KAK2552779.1"/>
    </source>
</evidence>
<name>A0AAD9Q139_ACRCE</name>
<dbReference type="Proteomes" id="UP001249851">
    <property type="component" value="Unassembled WGS sequence"/>
</dbReference>
<reference evidence="1" key="1">
    <citation type="journal article" date="2023" name="G3 (Bethesda)">
        <title>Whole genome assembly and annotation of the endangered Caribbean coral Acropora cervicornis.</title>
        <authorList>
            <person name="Selwyn J.D."/>
            <person name="Vollmer S.V."/>
        </authorList>
    </citation>
    <scope>NUCLEOTIDE SEQUENCE</scope>
    <source>
        <strain evidence="1">K2</strain>
    </source>
</reference>
<dbReference type="EMBL" id="JARQWQ010000083">
    <property type="protein sequence ID" value="KAK2552779.1"/>
    <property type="molecule type" value="Genomic_DNA"/>
</dbReference>